<dbReference type="InterPro" id="IPR000644">
    <property type="entry name" value="CBS_dom"/>
</dbReference>
<name>A0A4R9LPG3_9LEPT</name>
<dbReference type="SMART" id="SM00116">
    <property type="entry name" value="CBS"/>
    <property type="match status" value="2"/>
</dbReference>
<gene>
    <name evidence="4" type="ORF">EHS11_12965</name>
</gene>
<accession>A0A4R9LPG3</accession>
<dbReference type="PANTHER" id="PTHR43080">
    <property type="entry name" value="CBS DOMAIN-CONTAINING PROTEIN CBSX3, MITOCHONDRIAL"/>
    <property type="match status" value="1"/>
</dbReference>
<dbReference type="InterPro" id="IPR046342">
    <property type="entry name" value="CBS_dom_sf"/>
</dbReference>
<reference evidence="4" key="1">
    <citation type="journal article" date="2019" name="PLoS Negl. Trop. Dis.">
        <title>Revisiting the worldwide diversity of Leptospira species in the environment.</title>
        <authorList>
            <person name="Vincent A.T."/>
            <person name="Schiettekatte O."/>
            <person name="Bourhy P."/>
            <person name="Veyrier F.J."/>
            <person name="Picardeau M."/>
        </authorList>
    </citation>
    <scope>NUCLEOTIDE SEQUENCE [LARGE SCALE GENOMIC DNA]</scope>
    <source>
        <strain evidence="4">201400974</strain>
    </source>
</reference>
<dbReference type="EMBL" id="RQHV01000053">
    <property type="protein sequence ID" value="TGN09141.1"/>
    <property type="molecule type" value="Genomic_DNA"/>
</dbReference>
<sequence>MQKAKKAYDEANEEPPPSLILFAHQVMTSPVESLFTDSNLDEARKFILEKRFRHIPIINSRGKLTGILSDRDVWKFISEDENSLTKPLSSFMIQKLLTGTIQTEIREVAKVMLEEKIGSLPIIDEDQSLVGILTRTDLIRAIVRFPGFTLLA</sequence>
<evidence type="ECO:0000313" key="4">
    <source>
        <dbReference type="EMBL" id="TGN09141.1"/>
    </source>
</evidence>
<protein>
    <submittedName>
        <fullName evidence="4">CBS domain-containing protein</fullName>
    </submittedName>
</protein>
<dbReference type="Gene3D" id="3.10.580.10">
    <property type="entry name" value="CBS-domain"/>
    <property type="match status" value="1"/>
</dbReference>
<dbReference type="PANTHER" id="PTHR43080:SF2">
    <property type="entry name" value="CBS DOMAIN-CONTAINING PROTEIN"/>
    <property type="match status" value="1"/>
</dbReference>
<dbReference type="Pfam" id="PF00571">
    <property type="entry name" value="CBS"/>
    <property type="match status" value="2"/>
</dbReference>
<organism evidence="4 5">
    <name type="scientific">Leptospira ilyithenensis</name>
    <dbReference type="NCBI Taxonomy" id="2484901"/>
    <lineage>
        <taxon>Bacteria</taxon>
        <taxon>Pseudomonadati</taxon>
        <taxon>Spirochaetota</taxon>
        <taxon>Spirochaetia</taxon>
        <taxon>Leptospirales</taxon>
        <taxon>Leptospiraceae</taxon>
        <taxon>Leptospira</taxon>
    </lineage>
</organism>
<evidence type="ECO:0000313" key="5">
    <source>
        <dbReference type="Proteomes" id="UP000298264"/>
    </source>
</evidence>
<feature type="domain" description="CBS" evidence="3">
    <location>
        <begin position="92"/>
        <end position="150"/>
    </location>
</feature>
<dbReference type="PROSITE" id="PS51371">
    <property type="entry name" value="CBS"/>
    <property type="match status" value="2"/>
</dbReference>
<evidence type="ECO:0000256" key="1">
    <source>
        <dbReference type="ARBA" id="ARBA00023122"/>
    </source>
</evidence>
<evidence type="ECO:0000259" key="3">
    <source>
        <dbReference type="PROSITE" id="PS51371"/>
    </source>
</evidence>
<dbReference type="InterPro" id="IPR051257">
    <property type="entry name" value="Diverse_CBS-Domain"/>
</dbReference>
<dbReference type="SUPFAM" id="SSF54631">
    <property type="entry name" value="CBS-domain pair"/>
    <property type="match status" value="1"/>
</dbReference>
<proteinExistence type="predicted"/>
<dbReference type="OrthoDB" id="9811720at2"/>
<feature type="domain" description="CBS" evidence="3">
    <location>
        <begin position="27"/>
        <end position="84"/>
    </location>
</feature>
<keyword evidence="5" id="KW-1185">Reference proteome</keyword>
<keyword evidence="1 2" id="KW-0129">CBS domain</keyword>
<comment type="caution">
    <text evidence="4">The sequence shown here is derived from an EMBL/GenBank/DDBJ whole genome shotgun (WGS) entry which is preliminary data.</text>
</comment>
<evidence type="ECO:0000256" key="2">
    <source>
        <dbReference type="PROSITE-ProRule" id="PRU00703"/>
    </source>
</evidence>
<dbReference type="AlphaFoldDB" id="A0A4R9LPG3"/>
<dbReference type="Proteomes" id="UP000298264">
    <property type="component" value="Unassembled WGS sequence"/>
</dbReference>